<organism evidence="2 3">
    <name type="scientific">Tenuibacillus multivorans</name>
    <dbReference type="NCBI Taxonomy" id="237069"/>
    <lineage>
        <taxon>Bacteria</taxon>
        <taxon>Bacillati</taxon>
        <taxon>Bacillota</taxon>
        <taxon>Bacilli</taxon>
        <taxon>Bacillales</taxon>
        <taxon>Bacillaceae</taxon>
        <taxon>Tenuibacillus</taxon>
    </lineage>
</organism>
<keyword evidence="1" id="KW-0812">Transmembrane</keyword>
<keyword evidence="1" id="KW-1133">Transmembrane helix</keyword>
<sequence>MLESIFLILAIASFALSISLLIYEAIFKGIRNIKEMKLKPVKILFLIYVISIVGFLITINM</sequence>
<gene>
    <name evidence="2" type="ORF">SAMN05216498_0784</name>
</gene>
<evidence type="ECO:0000313" key="2">
    <source>
        <dbReference type="EMBL" id="SDM84871.1"/>
    </source>
</evidence>
<keyword evidence="1" id="KW-0472">Membrane</keyword>
<feature type="transmembrane region" description="Helical" evidence="1">
    <location>
        <begin position="6"/>
        <end position="23"/>
    </location>
</feature>
<evidence type="ECO:0000256" key="1">
    <source>
        <dbReference type="SAM" id="Phobius"/>
    </source>
</evidence>
<dbReference type="RefSeq" id="WP_093855296.1">
    <property type="nucleotide sequence ID" value="NZ_BJVZ01000003.1"/>
</dbReference>
<feature type="transmembrane region" description="Helical" evidence="1">
    <location>
        <begin position="43"/>
        <end position="59"/>
    </location>
</feature>
<name>A0A1G9WL33_9BACI</name>
<dbReference type="STRING" id="237069.SAMN05216498_0784"/>
<protein>
    <submittedName>
        <fullName evidence="2">Uncharacterized protein</fullName>
    </submittedName>
</protein>
<reference evidence="2 3" key="1">
    <citation type="submission" date="2016-10" db="EMBL/GenBank/DDBJ databases">
        <authorList>
            <person name="de Groot N.N."/>
        </authorList>
    </citation>
    <scope>NUCLEOTIDE SEQUENCE [LARGE SCALE GENOMIC DNA]</scope>
    <source>
        <strain evidence="2 3">CGMCC 1.3442</strain>
    </source>
</reference>
<proteinExistence type="predicted"/>
<accession>A0A1G9WL33</accession>
<dbReference type="Proteomes" id="UP000199334">
    <property type="component" value="Unassembled WGS sequence"/>
</dbReference>
<dbReference type="AlphaFoldDB" id="A0A1G9WL33"/>
<dbReference type="EMBL" id="FNIG01000001">
    <property type="protein sequence ID" value="SDM84871.1"/>
    <property type="molecule type" value="Genomic_DNA"/>
</dbReference>
<evidence type="ECO:0000313" key="3">
    <source>
        <dbReference type="Proteomes" id="UP000199334"/>
    </source>
</evidence>
<keyword evidence="3" id="KW-1185">Reference proteome</keyword>